<dbReference type="GO" id="GO:0000781">
    <property type="term" value="C:chromosome, telomeric region"/>
    <property type="evidence" value="ECO:0007669"/>
    <property type="project" value="TreeGrafter"/>
</dbReference>
<comment type="subcellular location">
    <subcellularLocation>
        <location evidence="1">Nucleus</location>
    </subcellularLocation>
</comment>
<comment type="caution">
    <text evidence="5">The sequence shown here is derived from an EMBL/GenBank/DDBJ whole genome shotgun (WGS) entry which is preliminary data.</text>
</comment>
<keyword evidence="6" id="KW-1185">Reference proteome</keyword>
<dbReference type="GO" id="GO:0006260">
    <property type="term" value="P:DNA replication"/>
    <property type="evidence" value="ECO:0007669"/>
    <property type="project" value="TreeGrafter"/>
</dbReference>
<organism evidence="5 6">
    <name type="scientific">Ceratopteris richardii</name>
    <name type="common">Triangle waterfern</name>
    <dbReference type="NCBI Taxonomy" id="49495"/>
    <lineage>
        <taxon>Eukaryota</taxon>
        <taxon>Viridiplantae</taxon>
        <taxon>Streptophyta</taxon>
        <taxon>Embryophyta</taxon>
        <taxon>Tracheophyta</taxon>
        <taxon>Polypodiopsida</taxon>
        <taxon>Polypodiidae</taxon>
        <taxon>Polypodiales</taxon>
        <taxon>Pteridineae</taxon>
        <taxon>Pteridaceae</taxon>
        <taxon>Parkerioideae</taxon>
        <taxon>Ceratopteris</taxon>
    </lineage>
</organism>
<feature type="domain" description="OB" evidence="4">
    <location>
        <begin position="51"/>
        <end position="109"/>
    </location>
</feature>
<dbReference type="AlphaFoldDB" id="A0A8T2QCE1"/>
<dbReference type="PANTHER" id="PTHR13989:SF16">
    <property type="entry name" value="REPLICATION PROTEIN A2"/>
    <property type="match status" value="1"/>
</dbReference>
<dbReference type="EMBL" id="CM035441">
    <property type="protein sequence ID" value="KAH7281518.1"/>
    <property type="molecule type" value="Genomic_DNA"/>
</dbReference>
<dbReference type="GO" id="GO:0005662">
    <property type="term" value="C:DNA replication factor A complex"/>
    <property type="evidence" value="ECO:0007669"/>
    <property type="project" value="TreeGrafter"/>
</dbReference>
<accession>A0A8T2QCE1</accession>
<keyword evidence="3" id="KW-0539">Nucleus</keyword>
<evidence type="ECO:0000256" key="1">
    <source>
        <dbReference type="ARBA" id="ARBA00004123"/>
    </source>
</evidence>
<evidence type="ECO:0000313" key="6">
    <source>
        <dbReference type="Proteomes" id="UP000825935"/>
    </source>
</evidence>
<sequence length="116" mass="12706">MQGLKVENIQSKQRIVRPVGLLPLTVKQANQALQHPSGNTFIVDGVDTNIVTLVGMVTGKEENTIDVSFSLDDPTGRIDVKCWLKGAHACEEILSIQDGKYVRIHGRLKGIRGNKS</sequence>
<protein>
    <recommendedName>
        <fullName evidence="4">OB domain-containing protein</fullName>
    </recommendedName>
</protein>
<name>A0A8T2QCE1_CERRI</name>
<dbReference type="Pfam" id="PF01336">
    <property type="entry name" value="tRNA_anti-codon"/>
    <property type="match status" value="1"/>
</dbReference>
<gene>
    <name evidence="5" type="ORF">KP509_36G051600</name>
</gene>
<evidence type="ECO:0000256" key="3">
    <source>
        <dbReference type="ARBA" id="ARBA00023242"/>
    </source>
</evidence>
<evidence type="ECO:0000313" key="5">
    <source>
        <dbReference type="EMBL" id="KAH7281519.1"/>
    </source>
</evidence>
<dbReference type="GO" id="GO:0003697">
    <property type="term" value="F:single-stranded DNA binding"/>
    <property type="evidence" value="ECO:0007669"/>
    <property type="project" value="TreeGrafter"/>
</dbReference>
<dbReference type="GO" id="GO:0000724">
    <property type="term" value="P:double-strand break repair via homologous recombination"/>
    <property type="evidence" value="ECO:0007669"/>
    <property type="project" value="TreeGrafter"/>
</dbReference>
<evidence type="ECO:0000259" key="4">
    <source>
        <dbReference type="Pfam" id="PF01336"/>
    </source>
</evidence>
<dbReference type="InterPro" id="IPR040260">
    <property type="entry name" value="RFA2-like"/>
</dbReference>
<proteinExistence type="predicted"/>
<dbReference type="PANTHER" id="PTHR13989">
    <property type="entry name" value="REPLICATION PROTEIN A-RELATED"/>
    <property type="match status" value="1"/>
</dbReference>
<keyword evidence="2" id="KW-0238">DNA-binding</keyword>
<dbReference type="GO" id="GO:0035861">
    <property type="term" value="C:site of double-strand break"/>
    <property type="evidence" value="ECO:0007669"/>
    <property type="project" value="TreeGrafter"/>
</dbReference>
<dbReference type="Proteomes" id="UP000825935">
    <property type="component" value="Chromosome 36"/>
</dbReference>
<dbReference type="Gene3D" id="2.40.50.140">
    <property type="entry name" value="Nucleic acid-binding proteins"/>
    <property type="match status" value="1"/>
</dbReference>
<dbReference type="SUPFAM" id="SSF50249">
    <property type="entry name" value="Nucleic acid-binding proteins"/>
    <property type="match status" value="1"/>
</dbReference>
<reference evidence="5" key="1">
    <citation type="submission" date="2021-08" db="EMBL/GenBank/DDBJ databases">
        <title>WGS assembly of Ceratopteris richardii.</title>
        <authorList>
            <person name="Marchant D.B."/>
            <person name="Chen G."/>
            <person name="Jenkins J."/>
            <person name="Shu S."/>
            <person name="Leebens-Mack J."/>
            <person name="Grimwood J."/>
            <person name="Schmutz J."/>
            <person name="Soltis P."/>
            <person name="Soltis D."/>
            <person name="Chen Z.-H."/>
        </authorList>
    </citation>
    <scope>NUCLEOTIDE SEQUENCE</scope>
    <source>
        <strain evidence="5">Whitten #5841</strain>
        <tissue evidence="5">Leaf</tissue>
    </source>
</reference>
<evidence type="ECO:0000256" key="2">
    <source>
        <dbReference type="ARBA" id="ARBA00023125"/>
    </source>
</evidence>
<dbReference type="InterPro" id="IPR004365">
    <property type="entry name" value="NA-bd_OB_tRNA"/>
</dbReference>
<dbReference type="EMBL" id="CM035441">
    <property type="protein sequence ID" value="KAH7281519.1"/>
    <property type="molecule type" value="Genomic_DNA"/>
</dbReference>
<dbReference type="OrthoDB" id="785159at2759"/>
<dbReference type="GO" id="GO:0006289">
    <property type="term" value="P:nucleotide-excision repair"/>
    <property type="evidence" value="ECO:0007669"/>
    <property type="project" value="TreeGrafter"/>
</dbReference>
<dbReference type="OMA" id="ATQNADY"/>
<dbReference type="InterPro" id="IPR012340">
    <property type="entry name" value="NA-bd_OB-fold"/>
</dbReference>